<gene>
    <name evidence="1" type="ORF">NITHO_3170002</name>
</gene>
<accession>I4EHL7</accession>
<reference evidence="1 2" key="1">
    <citation type="journal article" date="2012" name="ISME J.">
        <title>Nitrification expanded: discovery, physiology and genomics of a nitrite-oxidizing bacterium from the phylum Chloroflexi.</title>
        <authorList>
            <person name="Sorokin D.Y."/>
            <person name="Lucker S."/>
            <person name="Vejmelkova D."/>
            <person name="Kostrikina N.A."/>
            <person name="Kleerebezem R."/>
            <person name="Rijpstra W.I."/>
            <person name="Damste J.S."/>
            <person name="Le Paslier D."/>
            <person name="Muyzer G."/>
            <person name="Wagner M."/>
            <person name="van Loosdrecht M.C."/>
            <person name="Daims H."/>
        </authorList>
    </citation>
    <scope>NUCLEOTIDE SEQUENCE [LARGE SCALE GENOMIC DNA]</scope>
    <source>
        <strain evidence="2">none</strain>
    </source>
</reference>
<proteinExistence type="predicted"/>
<name>I4EHL7_9BACT</name>
<evidence type="ECO:0000313" key="1">
    <source>
        <dbReference type="EMBL" id="CCF84179.1"/>
    </source>
</evidence>
<organism evidence="1 2">
    <name type="scientific">Nitrolancea hollandica Lb</name>
    <dbReference type="NCBI Taxonomy" id="1129897"/>
    <lineage>
        <taxon>Bacteria</taxon>
        <taxon>Pseudomonadati</taxon>
        <taxon>Thermomicrobiota</taxon>
        <taxon>Thermomicrobia</taxon>
        <taxon>Sphaerobacterales</taxon>
        <taxon>Sphaerobacterineae</taxon>
        <taxon>Sphaerobacteraceae</taxon>
        <taxon>Nitrolancea</taxon>
    </lineage>
</organism>
<dbReference type="AlphaFoldDB" id="I4EHL7"/>
<protein>
    <submittedName>
        <fullName evidence="1">Uncharacterized protein</fullName>
    </submittedName>
</protein>
<keyword evidence="2" id="KW-1185">Reference proteome</keyword>
<dbReference type="Proteomes" id="UP000004221">
    <property type="component" value="Unassembled WGS sequence"/>
</dbReference>
<dbReference type="EMBL" id="CAGS01000243">
    <property type="protein sequence ID" value="CCF84179.1"/>
    <property type="molecule type" value="Genomic_DNA"/>
</dbReference>
<evidence type="ECO:0000313" key="2">
    <source>
        <dbReference type="Proteomes" id="UP000004221"/>
    </source>
</evidence>
<comment type="caution">
    <text evidence="1">The sequence shown here is derived from an EMBL/GenBank/DDBJ whole genome shotgun (WGS) entry which is preliminary data.</text>
</comment>
<sequence length="87" mass="9215">MGHRSPPFAPTPAKSGLYLPVVRLDSPHGFSPAGAIPQLPFLACGTGRLKPMLLLLLRVRDGKRASIIRRTGTAVRNDGEPGTAQST</sequence>